<accession>A0ABW8YXJ6</accession>
<reference evidence="2 3" key="1">
    <citation type="submission" date="2024-06" db="EMBL/GenBank/DDBJ databases">
        <authorList>
            <person name="Kaempfer P."/>
            <person name="Viver T."/>
        </authorList>
    </citation>
    <scope>NUCLEOTIDE SEQUENCE [LARGE SCALE GENOMIC DNA]</scope>
    <source>
        <strain evidence="2 3">ST-119</strain>
    </source>
</reference>
<sequence>MKLLLLLPNLVLLSVSGYNLYTGLTTSQGPNYIVYNLLHIAVSIICLTFIGMIIRSLFSIKYIETEQTFVEEAYYNETNLQHQTVNI</sequence>
<keyword evidence="1" id="KW-0472">Membrane</keyword>
<proteinExistence type="predicted"/>
<dbReference type="RefSeq" id="WP_408084119.1">
    <property type="nucleotide sequence ID" value="NZ_JBELPZ010000003.1"/>
</dbReference>
<dbReference type="Proteomes" id="UP001629156">
    <property type="component" value="Unassembled WGS sequence"/>
</dbReference>
<evidence type="ECO:0000256" key="1">
    <source>
        <dbReference type="SAM" id="Phobius"/>
    </source>
</evidence>
<organism evidence="2 3">
    <name type="scientific">Flavobacterium rhizosphaerae</name>
    <dbReference type="NCBI Taxonomy" id="3163298"/>
    <lineage>
        <taxon>Bacteria</taxon>
        <taxon>Pseudomonadati</taxon>
        <taxon>Bacteroidota</taxon>
        <taxon>Flavobacteriia</taxon>
        <taxon>Flavobacteriales</taxon>
        <taxon>Flavobacteriaceae</taxon>
        <taxon>Flavobacterium</taxon>
    </lineage>
</organism>
<keyword evidence="1" id="KW-1133">Transmembrane helix</keyword>
<protein>
    <submittedName>
        <fullName evidence="2">Uncharacterized protein</fullName>
    </submittedName>
</protein>
<name>A0ABW8YXJ6_9FLAO</name>
<comment type="caution">
    <text evidence="2">The sequence shown here is derived from an EMBL/GenBank/DDBJ whole genome shotgun (WGS) entry which is preliminary data.</text>
</comment>
<gene>
    <name evidence="2" type="ORF">ABS766_05500</name>
</gene>
<keyword evidence="3" id="KW-1185">Reference proteome</keyword>
<feature type="transmembrane region" description="Helical" evidence="1">
    <location>
        <begin position="33"/>
        <end position="54"/>
    </location>
</feature>
<keyword evidence="1" id="KW-0812">Transmembrane</keyword>
<evidence type="ECO:0000313" key="2">
    <source>
        <dbReference type="EMBL" id="MFL9843871.1"/>
    </source>
</evidence>
<dbReference type="EMBL" id="JBELPZ010000003">
    <property type="protein sequence ID" value="MFL9843871.1"/>
    <property type="molecule type" value="Genomic_DNA"/>
</dbReference>
<evidence type="ECO:0000313" key="3">
    <source>
        <dbReference type="Proteomes" id="UP001629156"/>
    </source>
</evidence>